<comment type="subcellular location">
    <subcellularLocation>
        <location evidence="2">Cytoplasm</location>
    </subcellularLocation>
</comment>
<dbReference type="InterPro" id="IPR020053">
    <property type="entry name" value="Ribosome-bd_factorA_CS"/>
</dbReference>
<evidence type="ECO:0000313" key="3">
    <source>
        <dbReference type="EMBL" id="MBC8317902.1"/>
    </source>
</evidence>
<comment type="function">
    <text evidence="2">One of several proteins that assist in the late maturation steps of the functional core of the 30S ribosomal subunit. Associates with free 30S ribosomal subunits (but not with 30S subunits that are part of 70S ribosomes or polysomes). Required for efficient processing of 16S rRNA. May interact with the 5'-terminal helix region of 16S rRNA.</text>
</comment>
<dbReference type="HAMAP" id="MF_00003">
    <property type="entry name" value="RbfA"/>
    <property type="match status" value="1"/>
</dbReference>
<reference evidence="3 4" key="1">
    <citation type="submission" date="2020-08" db="EMBL/GenBank/DDBJ databases">
        <title>Bridging the membrane lipid divide: bacteria of the FCB group superphylum have the potential to synthesize archaeal ether lipids.</title>
        <authorList>
            <person name="Villanueva L."/>
            <person name="Von Meijenfeldt F.A.B."/>
            <person name="Westbye A.B."/>
            <person name="Yadav S."/>
            <person name="Hopmans E.C."/>
            <person name="Dutilh B.E."/>
            <person name="Sinninghe Damste J.S."/>
        </authorList>
    </citation>
    <scope>NUCLEOTIDE SEQUENCE [LARGE SCALE GENOMIC DNA]</scope>
    <source>
        <strain evidence="3">NIOZ-UU47</strain>
    </source>
</reference>
<dbReference type="Gene3D" id="3.30.300.20">
    <property type="match status" value="1"/>
</dbReference>
<dbReference type="Pfam" id="PF02033">
    <property type="entry name" value="RBFA"/>
    <property type="match status" value="1"/>
</dbReference>
<dbReference type="InterPro" id="IPR015946">
    <property type="entry name" value="KH_dom-like_a/b"/>
</dbReference>
<dbReference type="EMBL" id="JACNJZ010000114">
    <property type="protein sequence ID" value="MBC8317902.1"/>
    <property type="molecule type" value="Genomic_DNA"/>
</dbReference>
<comment type="caution">
    <text evidence="3">The sequence shown here is derived from an EMBL/GenBank/DDBJ whole genome shotgun (WGS) entry which is preliminary data.</text>
</comment>
<evidence type="ECO:0000256" key="2">
    <source>
        <dbReference type="HAMAP-Rule" id="MF_00003"/>
    </source>
</evidence>
<dbReference type="InterPro" id="IPR000238">
    <property type="entry name" value="RbfA"/>
</dbReference>
<dbReference type="PANTHER" id="PTHR33515:SF1">
    <property type="entry name" value="RIBOSOME-BINDING FACTOR A, CHLOROPLASTIC-RELATED"/>
    <property type="match status" value="1"/>
</dbReference>
<dbReference type="PANTHER" id="PTHR33515">
    <property type="entry name" value="RIBOSOME-BINDING FACTOR A, CHLOROPLASTIC-RELATED"/>
    <property type="match status" value="1"/>
</dbReference>
<dbReference type="NCBIfam" id="TIGR00082">
    <property type="entry name" value="rbfA"/>
    <property type="match status" value="1"/>
</dbReference>
<evidence type="ECO:0000313" key="4">
    <source>
        <dbReference type="Proteomes" id="UP000614424"/>
    </source>
</evidence>
<evidence type="ECO:0000256" key="1">
    <source>
        <dbReference type="ARBA" id="ARBA00022517"/>
    </source>
</evidence>
<name>A0A8J6TFS9_9BACT</name>
<dbReference type="Proteomes" id="UP000614424">
    <property type="component" value="Unassembled WGS sequence"/>
</dbReference>
<dbReference type="SUPFAM" id="SSF89919">
    <property type="entry name" value="Ribosome-binding factor A, RbfA"/>
    <property type="match status" value="1"/>
</dbReference>
<dbReference type="InterPro" id="IPR023799">
    <property type="entry name" value="RbfA_dom_sf"/>
</dbReference>
<sequence length="131" mass="14946">MVRKAKTRFGLPAGLDEGPRRRPARVGDLIMQEIATLILYKIKDPALFAVTILQVKVTDDLKKARVLFTCPDDVISKSEKGLKRARGFIRSHLASQLQLRYAPELFFEYDSSVAEQEKMNRLFKEIAGEHE</sequence>
<organism evidence="3 4">
    <name type="scientific">Candidatus Desulfobia pelagia</name>
    <dbReference type="NCBI Taxonomy" id="2841692"/>
    <lineage>
        <taxon>Bacteria</taxon>
        <taxon>Pseudomonadati</taxon>
        <taxon>Thermodesulfobacteriota</taxon>
        <taxon>Desulfobulbia</taxon>
        <taxon>Desulfobulbales</taxon>
        <taxon>Desulfobulbaceae</taxon>
        <taxon>Candidatus Desulfobia</taxon>
    </lineage>
</organism>
<proteinExistence type="inferred from homology"/>
<dbReference type="GO" id="GO:0030490">
    <property type="term" value="P:maturation of SSU-rRNA"/>
    <property type="evidence" value="ECO:0007669"/>
    <property type="project" value="UniProtKB-UniRule"/>
</dbReference>
<dbReference type="GO" id="GO:0043024">
    <property type="term" value="F:ribosomal small subunit binding"/>
    <property type="evidence" value="ECO:0007669"/>
    <property type="project" value="TreeGrafter"/>
</dbReference>
<keyword evidence="1 2" id="KW-0690">Ribosome biogenesis</keyword>
<dbReference type="AlphaFoldDB" id="A0A8J6TFS9"/>
<accession>A0A8J6TFS9</accession>
<keyword evidence="2" id="KW-0963">Cytoplasm</keyword>
<dbReference type="PROSITE" id="PS01319">
    <property type="entry name" value="RBFA"/>
    <property type="match status" value="1"/>
</dbReference>
<gene>
    <name evidence="2 3" type="primary">rbfA</name>
    <name evidence="3" type="ORF">H8E41_08335</name>
</gene>
<dbReference type="GO" id="GO:0005829">
    <property type="term" value="C:cytosol"/>
    <property type="evidence" value="ECO:0007669"/>
    <property type="project" value="TreeGrafter"/>
</dbReference>
<comment type="similarity">
    <text evidence="2">Belongs to the RbfA family.</text>
</comment>
<protein>
    <recommendedName>
        <fullName evidence="2">Ribosome-binding factor A</fullName>
    </recommendedName>
</protein>
<comment type="subunit">
    <text evidence="2">Monomer. Binds 30S ribosomal subunits, but not 50S ribosomal subunits or 70S ribosomes.</text>
</comment>